<name>A0A1M6PUC0_9CLOT</name>
<dbReference type="SUPFAM" id="SSF52540">
    <property type="entry name" value="P-loop containing nucleoside triphosphate hydrolases"/>
    <property type="match status" value="1"/>
</dbReference>
<proteinExistence type="predicted"/>
<keyword evidence="3 6" id="KW-0067">ATP-binding</keyword>
<keyword evidence="7" id="KW-1185">Reference proteome</keyword>
<dbReference type="SMART" id="SM00382">
    <property type="entry name" value="AAA"/>
    <property type="match status" value="1"/>
</dbReference>
<dbReference type="RefSeq" id="WP_072903767.1">
    <property type="nucleotide sequence ID" value="NZ_FRAD01000014.1"/>
</dbReference>
<dbReference type="InterPro" id="IPR017871">
    <property type="entry name" value="ABC_transporter-like_CS"/>
</dbReference>
<dbReference type="AlphaFoldDB" id="A0A1M6PUC0"/>
<dbReference type="PANTHER" id="PTHR42788:SF13">
    <property type="entry name" value="ALIPHATIC SULFONATES IMPORT ATP-BINDING PROTEIN SSUB"/>
    <property type="match status" value="1"/>
</dbReference>
<dbReference type="PROSITE" id="PS50893">
    <property type="entry name" value="ABC_TRANSPORTER_2"/>
    <property type="match status" value="1"/>
</dbReference>
<evidence type="ECO:0000313" key="6">
    <source>
        <dbReference type="EMBL" id="SHK11529.1"/>
    </source>
</evidence>
<dbReference type="InterPro" id="IPR003439">
    <property type="entry name" value="ABC_transporter-like_ATP-bd"/>
</dbReference>
<dbReference type="Gene3D" id="3.40.50.300">
    <property type="entry name" value="P-loop containing nucleotide triphosphate hydrolases"/>
    <property type="match status" value="1"/>
</dbReference>
<dbReference type="GO" id="GO:0016887">
    <property type="term" value="F:ATP hydrolysis activity"/>
    <property type="evidence" value="ECO:0007669"/>
    <property type="project" value="InterPro"/>
</dbReference>
<dbReference type="EMBL" id="FRAD01000014">
    <property type="protein sequence ID" value="SHK11529.1"/>
    <property type="molecule type" value="Genomic_DNA"/>
</dbReference>
<organism evidence="6 7">
    <name type="scientific">Hathewaya proteolytica DSM 3090</name>
    <dbReference type="NCBI Taxonomy" id="1121331"/>
    <lineage>
        <taxon>Bacteria</taxon>
        <taxon>Bacillati</taxon>
        <taxon>Bacillota</taxon>
        <taxon>Clostridia</taxon>
        <taxon>Eubacteriales</taxon>
        <taxon>Clostridiaceae</taxon>
        <taxon>Hathewaya</taxon>
    </lineage>
</organism>
<feature type="domain" description="ABC transporter" evidence="5">
    <location>
        <begin position="5"/>
        <end position="237"/>
    </location>
</feature>
<evidence type="ECO:0000256" key="3">
    <source>
        <dbReference type="ARBA" id="ARBA00022840"/>
    </source>
</evidence>
<dbReference type="GO" id="GO:0005524">
    <property type="term" value="F:ATP binding"/>
    <property type="evidence" value="ECO:0007669"/>
    <property type="project" value="UniProtKB-KW"/>
</dbReference>
<dbReference type="EC" id="7.6.2.9" evidence="4"/>
<accession>A0A1M6PUC0</accession>
<dbReference type="GO" id="GO:0015418">
    <property type="term" value="F:ABC-type quaternary ammonium compound transporting activity"/>
    <property type="evidence" value="ECO:0007669"/>
    <property type="project" value="UniProtKB-EC"/>
</dbReference>
<keyword evidence="2" id="KW-0547">Nucleotide-binding</keyword>
<reference evidence="6 7" key="1">
    <citation type="submission" date="2016-11" db="EMBL/GenBank/DDBJ databases">
        <authorList>
            <person name="Jaros S."/>
            <person name="Januszkiewicz K."/>
            <person name="Wedrychowicz H."/>
        </authorList>
    </citation>
    <scope>NUCLEOTIDE SEQUENCE [LARGE SCALE GENOMIC DNA]</scope>
    <source>
        <strain evidence="6 7">DSM 3090</strain>
    </source>
</reference>
<dbReference type="CDD" id="cd03293">
    <property type="entry name" value="ABC_NrtD_SsuB_transporters"/>
    <property type="match status" value="1"/>
</dbReference>
<dbReference type="InterPro" id="IPR027417">
    <property type="entry name" value="P-loop_NTPase"/>
</dbReference>
<evidence type="ECO:0000313" key="7">
    <source>
        <dbReference type="Proteomes" id="UP000183952"/>
    </source>
</evidence>
<evidence type="ECO:0000256" key="4">
    <source>
        <dbReference type="ARBA" id="ARBA00066388"/>
    </source>
</evidence>
<evidence type="ECO:0000256" key="2">
    <source>
        <dbReference type="ARBA" id="ARBA00022741"/>
    </source>
</evidence>
<sequence length="249" mass="28449">MKEFIKINNLTKVFKTKENFQVKALEDINLSVDENDFICIVGPSGCGKSTLLRIIASLETATEGEALYKDKKIDKPTSEIGMVFQNYSLLQWRTVIDNISLGLEFKGVGKKERREKAREYLKIINMENFEKAYPYELSGGMQQRVAIARALVNNPEVLLMDEPFGALDAHTRIILQEELLRIWDSHKKTILFVTHSVDEAVYLSDKIVVMGKNPGCIKEIINVEIDRPRDRANPEYGKLTSRILKMLEP</sequence>
<evidence type="ECO:0000259" key="5">
    <source>
        <dbReference type="PROSITE" id="PS50893"/>
    </source>
</evidence>
<dbReference type="PANTHER" id="PTHR42788">
    <property type="entry name" value="TAURINE IMPORT ATP-BINDING PROTEIN-RELATED"/>
    <property type="match status" value="1"/>
</dbReference>
<dbReference type="STRING" id="1121331.SAMN02745248_01809"/>
<dbReference type="OrthoDB" id="9801958at2"/>
<dbReference type="InterPro" id="IPR050166">
    <property type="entry name" value="ABC_transporter_ATP-bind"/>
</dbReference>
<dbReference type="InterPro" id="IPR003593">
    <property type="entry name" value="AAA+_ATPase"/>
</dbReference>
<keyword evidence="1" id="KW-0813">Transport</keyword>
<dbReference type="Proteomes" id="UP000183952">
    <property type="component" value="Unassembled WGS sequence"/>
</dbReference>
<protein>
    <recommendedName>
        <fullName evidence="4">ABC-type quaternary amine transporter</fullName>
        <ecNumber evidence="4">7.6.2.9</ecNumber>
    </recommendedName>
</protein>
<dbReference type="FunFam" id="3.40.50.300:FF:000425">
    <property type="entry name" value="Probable ABC transporter, ATP-binding subunit"/>
    <property type="match status" value="1"/>
</dbReference>
<gene>
    <name evidence="6" type="ORF">SAMN02745248_01809</name>
</gene>
<evidence type="ECO:0000256" key="1">
    <source>
        <dbReference type="ARBA" id="ARBA00022448"/>
    </source>
</evidence>
<dbReference type="Pfam" id="PF00005">
    <property type="entry name" value="ABC_tran"/>
    <property type="match status" value="1"/>
</dbReference>
<dbReference type="PROSITE" id="PS00211">
    <property type="entry name" value="ABC_TRANSPORTER_1"/>
    <property type="match status" value="1"/>
</dbReference>